<dbReference type="SUPFAM" id="SSF56988">
    <property type="entry name" value="Anthrax protective antigen"/>
    <property type="match status" value="1"/>
</dbReference>
<dbReference type="Proteomes" id="UP000557717">
    <property type="component" value="Unassembled WGS sequence"/>
</dbReference>
<evidence type="ECO:0000313" key="8">
    <source>
        <dbReference type="Proteomes" id="UP000557717"/>
    </source>
</evidence>
<feature type="domain" description="Cadherin" evidence="5">
    <location>
        <begin position="4520"/>
        <end position="4621"/>
    </location>
</feature>
<dbReference type="Pfam" id="PF13290">
    <property type="entry name" value="CHB_HEX_C_1"/>
    <property type="match status" value="5"/>
</dbReference>
<dbReference type="SUPFAM" id="SSF141072">
    <property type="entry name" value="CalX-like"/>
    <property type="match status" value="1"/>
</dbReference>
<dbReference type="Pfam" id="PF13385">
    <property type="entry name" value="Laminin_G_3"/>
    <property type="match status" value="1"/>
</dbReference>
<evidence type="ECO:0000313" key="7">
    <source>
        <dbReference type="EMBL" id="MBB5353237.1"/>
    </source>
</evidence>
<dbReference type="CDD" id="cd11304">
    <property type="entry name" value="Cadherin_repeat"/>
    <property type="match status" value="1"/>
</dbReference>
<dbReference type="InterPro" id="IPR059177">
    <property type="entry name" value="GH29D-like_dom"/>
</dbReference>
<dbReference type="InterPro" id="IPR011635">
    <property type="entry name" value="CARDB"/>
</dbReference>
<dbReference type="InterPro" id="IPR026876">
    <property type="entry name" value="Fn3_assoc_repeat"/>
</dbReference>
<dbReference type="PANTHER" id="PTHR24028">
    <property type="entry name" value="CADHERIN-87A"/>
    <property type="match status" value="1"/>
</dbReference>
<evidence type="ECO:0000256" key="4">
    <source>
        <dbReference type="ARBA" id="ARBA00023180"/>
    </source>
</evidence>
<comment type="subcellular location">
    <subcellularLocation>
        <location evidence="1">Membrane</location>
        <topology evidence="1">Single-pass membrane protein</topology>
    </subcellularLocation>
</comment>
<evidence type="ECO:0000256" key="3">
    <source>
        <dbReference type="ARBA" id="ARBA00022989"/>
    </source>
</evidence>
<dbReference type="Gene3D" id="3.90.182.10">
    <property type="entry name" value="Toxin - Anthrax Protective Antigen,domain 1"/>
    <property type="match status" value="1"/>
</dbReference>
<dbReference type="Gene3D" id="2.60.40.10">
    <property type="entry name" value="Immunoglobulins"/>
    <property type="match status" value="5"/>
</dbReference>
<accession>A0A840V4N0</accession>
<dbReference type="Pfam" id="PF07705">
    <property type="entry name" value="CARDB"/>
    <property type="match status" value="1"/>
</dbReference>
<dbReference type="PROSITE" id="PS51820">
    <property type="entry name" value="PA14"/>
    <property type="match status" value="1"/>
</dbReference>
<dbReference type="InterPro" id="IPR013320">
    <property type="entry name" value="ConA-like_dom_sf"/>
</dbReference>
<dbReference type="GO" id="GO:0007156">
    <property type="term" value="P:homophilic cell adhesion via plasma membrane adhesion molecules"/>
    <property type="evidence" value="ECO:0007669"/>
    <property type="project" value="InterPro"/>
</dbReference>
<dbReference type="SUPFAM" id="SSF49899">
    <property type="entry name" value="Concanavalin A-like lectins/glucanases"/>
    <property type="match status" value="2"/>
</dbReference>
<dbReference type="SUPFAM" id="SSF49313">
    <property type="entry name" value="Cadherin-like"/>
    <property type="match status" value="2"/>
</dbReference>
<sequence length="4955" mass="523800">MRHVSRTCLLAAATAGLLLSRGYGQLPVADPEVWLRADVGVVEDGAGGIERWEDQSGNGHDFEQTQADKRPILEAEGWILGEGELVGLEPLRNGNSTYSGVLSIDFVVDEEVEIRELAAFDHLRDGITGEITVKLWSRPDNGTPRTAEDDLEGTVLEQLTFNAGDPGELIGSYRWKPLAAPRTLSPGSYSLTASGFTGSDYYYSTTSSTGIHGPTWRGIQLPPQTRYGSNAGAWPTTLTSPGFRYGGSANLRFSPTGDTPDHRPAVVFDGVDDGLLGGETLNLARPSTVWVVSRIDDSSFGYLLQNTSGNPWTIRSDGYYSQGWVRFSAPGWGVPWVAGMVSTATDTRAIWNLDDVTSGEGLVNANPGRLALGGGEGRSNDPVAARVVEVVAFDRQLSTAELRSMQKYFGDRYGIYETPAATPEMVPPGDFGTGDVDVTLSSDTVGAEIRYTLDGSDPDGSSALYGAAIRVPRGTEVRARAYLAGTEASGVAAQFYGDEGSGDLPPGDPVAWLKGDSGLALDSSGGVLRWSDLTGNGNDFLQGTASVRPKVEGLSGSDGVAIRTIHGDEGSYNHTGTLGSDFVVTEEIEVSALAAFDHRSDGFASPVTVQLLVRDDHGTPVTPGDDSPGTVLAEMEFSPSEPGDLSGPFRVKSLAAPVTLAPGSYSILAWGYTGANFYANSSDGGWREDGIEFVQQSRYGSTPGVWPTSLDSHPVKYNGAGNFVYQPTAGSSSLPAVSFDGTDDGMLARATSVVGRPSSVFFTLEYEDDGRFLQSASGSWWVRGTDRYANGTVSGVDLPRFRTLVGGMTSSSEGTRFYVDGEEWTENPGLTTPDPGRLALGGGVGYGFDPAKVRIAEVLAYERVLDAGERWEVQQYLAERQGQPVVPLPEVAIEPPSHYGTGNVTVSLDHAVEGVEIHYTLDGTAPTVGSPLFGSSLEVPRGTRVRARAYAAGGEASGISEAFYGLAEGEDDLPVAGAGLWLRADAGVTTDSEGRVARWADLSGGGRDLVQTVLSKRPAMLAEPMARGVDQAIVIDDIAGASTWAGTLGEDFVVEAELEVTHLGAFDHLKDGFAGTVTVELWSRDDGGTPQTPGDDSPGVMLAQRIFTQGNSGELSGGIRYQALDAPISLEPGDYTVLAYGYSGQDLYREGSYSVAGGDGRFEFVNVSRYSTSLGSWPGSLDNRALDYTGAATFRFTPVVPTAAGVVAFDGVDDGMLAVDSVNFGRPSTVLMAFELAGSQFGYLLQNQVGNPWQLRTDGYYVNGWVLYENFGFGHPLIAGVVNDGTETRVYRNGDEVTVSPSLVNANPGRLTLGGGEGRNIDPSSLRVAEVIAFDRVLDAEELERMSAYLSRRHRNEVPMAPEPRIDPLSNYGSGEVTVTLSTSSDSVQIRYTTDGGEPDGSSSLYSGPFVVARGTEVKALAMGSGWQPSDTVSTYYGDASQHPLPVTDPGFWIRADRGIELDGNGGVRRWRDLSGHGRDVVQADGGQAPRWVEHGFGGSEIEVAPKESGRSVTGVYSGWIGTDFIVEETIELMGFSVFDSAGDGFAEDIVVRLHRLDDGGTPDQPADDSSAEVMATLTFTPGEPGFLDRGKRRLNFGSPLSLVPGRYFLESQGWNGANTYESSENFSVALHPSLTFPAVSRYGTSTAIPGSRVGDNRYLGSAGFVFRVPGTDDPAVPSVRFDGDDDGMLGPVDYLVGRPSTVFMVYQQAPGTRGRLLQSGSGNNWLLGLHGSPQGYYADGWITQHSIRANVPSLSVAVQETSDSRYFYNGVDLTTDANPLGNLGRIAVGGGEGTYFQPTDADLVELIVYDRVLEPEERQAVSASIGVRYGLSGEPLLPVVMSPAGGLFASGRSVTLSHPTPGVEIRYTLDGSDPDESSALYGAPFLVNQDRLVLARAFAPGQIASEITEGAFFIDAGAPTPPQRESMLVWLRGAVGAEVDGSSGVEVWRDLSGKGHDAAQSAEAQRPLWMVDGVGGAPGLEFDGANDFLQLPEGFDDFDDGFTAMFVVRPNEVGNWQRFVDLSRGVNFANIFVGRYGTTGDFTYDLRGSNGSGNLRAADTIQPLGNAIFTVSQLADGSVKLYKNGSLVAEDATFPLPQNILRTVNLIGKSPWSSDAYYSGTMAEVVIYQTALGDLERETFEQEIRAVYGIASTSAGTVAFSPSPASLYPSGVEVVLSSVTEGAEIRYTLDGSTPDELSALYVGPISLSGSARVRARAFAEGFNASAFSEATYLIGQPPSSGDGLLGTYFDNEDFTGSSLTRVDPNIDFAFSTGSPDPAIQPDTFSVRWTGRLIPRFSEDYTFFTSQDDGMRVWVDLDRSGTFEDGSELLINDFNAGGTRERVSAAVALEAGQLYEVKVEYWESTGNAVARLLWSSFSEPKAAIPQSQWFSDAEFSQTVATPVITPTAGTYNEAVEVSMATATSGATLYFTTDGSEPTTASQVYTGSFMVGASTTVRARGFKAGFNPSGVANSAFTIDAQPPVIETFTWDGIEITPGETFTAAGVLETTATDNQGVVSASFYYLPEGTSTPILIGTDTSPSNGLRASWNIGNVSDGSYSVRVRVYDTSGTFSEVTRAVDVALAVPDAPTITEPLTGVTIEEPVVNLRVSSLPNANLRVYRDDVFLFSGYANSSGVMTYAASLPTGTSQFHAVARNRAGNSDASNRVQVTRVREFPALGLSFDNNTVGEGVPVTGTVSIPVAEASDVTVQITTSIPSRMESVPPVVIPAGSTQANFTLVGRVDAVIQLLPTLYVTATASEHQDAVAALYLADSPYPEISLELDEVSVSEDVGSVIGRVRRAAVQNVPLRVYLTRTGTSKVQVPSYVTIPGGTTVTSFTASITDNAMSDGNATATLGAEVRVGDTAVAAATTVSLEVRDDDGPVLSFASPKPLLNEGAAVNFTLRRQGGDPTSGLTVSLSQSPGSDLSLPASVQFSANVTEMQVPVSVPVSSTSGTRLVTARASAAGYVDGLAQVSVSDVGLPDLVPAALSGPTRVLTEQSFTVNYTIHNYGPAAIEQPFLERVLLSLDPTPSADDIVVRQVEQNGTVLAEGSYGRNLSIFAPRAVGDYYLVVTVDPGLSVTEISETNNTAVSALPIQVRAAYSATVQTDAEVIPANTPVTFYGSATKDGGTPAAFSMVNIHIESNGTERVIAAVTNSLGEFSTVWNPLQNEGGLYTIGASHPGLPSAPQQDHFEILTMGFDPPGTVRLNEGETVVANAVVRNPNGRDLTDLQVTLGDLPTGLTVTPQLTATTVPAGEELVVPLTISAANGFSGSGRFPLTATTDEGVSLTVGLSVRADLLVPVLSIQPGTLTASVLRGGTQSVSFTVTNTGGLASGSIQVLLPDIPWMSLASSATLPSLAPGATAGVSLQLAPGSEVDLTQYSGNLALNAQNGGSRSIPYRFRVVSDLTGDLQVKVVDELYYFTEAAPALEGAEVVLRDAISSAVVARSTTGVDGTVQFDDVPEAWYRLEVSADRHDRYSNNYFLMAGEQSEELVFISKQLVNYTWTVEEVEIEDVYRITVETTFETNVPAPVVTISPARIDVDDLVALGQSKVVNLTLTNQGFIAANEGLLDFSDHPFYEFTPLVKNVGTIPAKSSLVVPVTIRRVGVFDEEGNIVLLPEGAKTAKGAKLVTKAGGSVPCGAGGKFNYSYPCGPENPSKSAPIAVSGVQGNCGGSGGSSGGYIGFHGGYFSGGGGGGGGGGGSASGSAVSFASADACDPCVQQAILECLIGFTPLGCPYSIGKCIYQTGDAVFGDGKGSDAGSTCLESAIGCAADAVPIPGLGAAVNGFFCIKAVMGCGTGGGGGAGGGGGSGGDGTRSKVAKEDANDLFFVIGSPWTEALSTEVRSYAAEVAPALSRSEAILDYFAVIFGTRERLLLVEHEEVQLWGQQFFARALASSEGGIRITANERIDLETFASMLEADQQALLGLVVERWNRTLDYAELGIYEVDDVPEGGDLDFIQDSRLKLAAEKMVSAYDTSRELGYADPMEETGVAIRAFQQTILEGQGGVCSRVKIEISQDLVMTRTAFDATLVLENERDDVGVSEIGFDLQIRDANGLPSDDLFNIQVTKLVGLGAIDGTGSLDAATTGSAKWTLIPRDTAALTEAVQYTVGGVITYTQDGTEFIIPVENVPITVRPDASLALKYFHQRDVFSDDPYTDAIEPAIPYKLAVMVENHGFGPARDLKIISGQPQIVENEKGLFIDFKIIGTEVDGQSLSPSLTAEFGDLEPGDRSIATFYMTSTLQGLFIDYDATFEHVTGLGDPRISLLESVEIHEMIHSVYAFDGGHDDSSPDFLTNDVADVNDYPDTIHYSDGGTDLVTVKESGTFAGTLGGGSLTLTLDVGAFTGWTYIRVPDPAQGAYRLASVERADGRMLPIDFNAWQTDRTFIGAGRRPIYEHILHLADSESSGVYTLTYQPKGPADVTAPTSSVMALAAQSVPEIPVFWTGSDDQGVAFYDVYVSANGAPFTLWRSRVTETAGIYPGTPGETYAFYSVATDSAGNRETKSAVAEATTTALAENAPPVIASIPNQNVAERSVFTYQATATDPDGAGSLIRWSLGSSVPGITIDPVTGLIRWNTGETDGGRSVSVVVVATDAGSPPAVGNEGFLLTVSDVNDPPVISQVGPQTLQAGGVLIVDVDATDGDSPQQSLTYSLVEAPVGASIHPTTGVIQWSAGEISEEETHLFQVAVSDSGSPQQSAVMSFSVVVQPSEDTDLPPAFTQVPVVLWVKGSVYQVNVVAVDPDGDAVSLSAQVSTTPGGVFADLGSGQGRFSWDTTEVDAGTYQVPLTATANGKSASAVLRVRIAEDELYWNWVKESFGDLAEDFDLALLEMDADPDGDGRTNLHEMVFLTQPLGADAIPLRFGHVMQPPFITTTMSVHRRVGSDAYVQIYPRWGDLPGPWQRVPVTDYSATIDADGDDDGRPESERIDFQLFEYFPDGLPATRFYQVESVENP</sequence>
<protein>
    <submittedName>
        <fullName evidence="7">Uncharacterized protein</fullName>
    </submittedName>
</protein>
<dbReference type="InterPro" id="IPR011658">
    <property type="entry name" value="PA14_dom"/>
</dbReference>
<dbReference type="InterPro" id="IPR038081">
    <property type="entry name" value="CalX-like_sf"/>
</dbReference>
<keyword evidence="4" id="KW-0325">Glycoprotein</keyword>
<reference evidence="7 8" key="1">
    <citation type="submission" date="2020-08" db="EMBL/GenBank/DDBJ databases">
        <title>Genomic Encyclopedia of Type Strains, Phase IV (KMG-IV): sequencing the most valuable type-strain genomes for metagenomic binning, comparative biology and taxonomic classification.</title>
        <authorList>
            <person name="Goeker M."/>
        </authorList>
    </citation>
    <scope>NUCLEOTIDE SEQUENCE [LARGE SCALE GENOMIC DNA]</scope>
    <source>
        <strain evidence="7 8">YC6886</strain>
    </source>
</reference>
<dbReference type="PANTHER" id="PTHR24028:SF328">
    <property type="entry name" value="CADHERIN-3"/>
    <property type="match status" value="1"/>
</dbReference>
<dbReference type="InterPro" id="IPR013783">
    <property type="entry name" value="Ig-like_fold"/>
</dbReference>
<comment type="caution">
    <text evidence="7">The sequence shown here is derived from an EMBL/GenBank/DDBJ whole genome shotgun (WGS) entry which is preliminary data.</text>
</comment>
<dbReference type="InterPro" id="IPR015919">
    <property type="entry name" value="Cadherin-like_sf"/>
</dbReference>
<keyword evidence="8" id="KW-1185">Reference proteome</keyword>
<dbReference type="Pfam" id="PF13287">
    <property type="entry name" value="Fn3_assoc"/>
    <property type="match status" value="1"/>
</dbReference>
<evidence type="ECO:0000259" key="5">
    <source>
        <dbReference type="PROSITE" id="PS50268"/>
    </source>
</evidence>
<dbReference type="Pfam" id="PF05345">
    <property type="entry name" value="He_PIG"/>
    <property type="match status" value="2"/>
</dbReference>
<keyword evidence="3" id="KW-1133">Transmembrane helix</keyword>
<name>A0A840V4N0_9BACT</name>
<dbReference type="InterPro" id="IPR037524">
    <property type="entry name" value="PA14/GLEYA"/>
</dbReference>
<dbReference type="PROSITE" id="PS50268">
    <property type="entry name" value="CADHERIN_2"/>
    <property type="match status" value="2"/>
</dbReference>
<evidence type="ECO:0000256" key="1">
    <source>
        <dbReference type="ARBA" id="ARBA00004167"/>
    </source>
</evidence>
<dbReference type="EMBL" id="JACHFD010000022">
    <property type="protein sequence ID" value="MBB5353237.1"/>
    <property type="molecule type" value="Genomic_DNA"/>
</dbReference>
<keyword evidence="3" id="KW-0472">Membrane</keyword>
<dbReference type="SMART" id="SM00112">
    <property type="entry name" value="CA"/>
    <property type="match status" value="2"/>
</dbReference>
<dbReference type="GO" id="GO:0005886">
    <property type="term" value="C:plasma membrane"/>
    <property type="evidence" value="ECO:0007669"/>
    <property type="project" value="TreeGrafter"/>
</dbReference>
<dbReference type="RefSeq" id="WP_184020905.1">
    <property type="nucleotide sequence ID" value="NZ_JACHFD010000022.1"/>
</dbReference>
<gene>
    <name evidence="7" type="ORF">HNR46_003492</name>
</gene>
<dbReference type="InterPro" id="IPR002126">
    <property type="entry name" value="Cadherin-like_dom"/>
</dbReference>
<dbReference type="Gene3D" id="2.60.120.200">
    <property type="match status" value="1"/>
</dbReference>
<feature type="domain" description="Cadherin" evidence="5">
    <location>
        <begin position="4633"/>
        <end position="4720"/>
    </location>
</feature>
<dbReference type="Pfam" id="PF07691">
    <property type="entry name" value="PA14"/>
    <property type="match status" value="1"/>
</dbReference>
<dbReference type="InterPro" id="IPR050174">
    <property type="entry name" value="Protocadherin/Cadherin-CA"/>
</dbReference>
<evidence type="ECO:0000259" key="6">
    <source>
        <dbReference type="PROSITE" id="PS51820"/>
    </source>
</evidence>
<proteinExistence type="predicted"/>
<evidence type="ECO:0000256" key="2">
    <source>
        <dbReference type="ARBA" id="ARBA00022692"/>
    </source>
</evidence>
<organism evidence="7 8">
    <name type="scientific">Haloferula luteola</name>
    <dbReference type="NCBI Taxonomy" id="595692"/>
    <lineage>
        <taxon>Bacteria</taxon>
        <taxon>Pseudomonadati</taxon>
        <taxon>Verrucomicrobiota</taxon>
        <taxon>Verrucomicrobiia</taxon>
        <taxon>Verrucomicrobiales</taxon>
        <taxon>Verrucomicrobiaceae</taxon>
        <taxon>Haloferula</taxon>
    </lineage>
</organism>
<dbReference type="GO" id="GO:0005509">
    <property type="term" value="F:calcium ion binding"/>
    <property type="evidence" value="ECO:0007669"/>
    <property type="project" value="InterPro"/>
</dbReference>
<keyword evidence="2" id="KW-0812">Transmembrane</keyword>
<feature type="domain" description="PA14" evidence="6">
    <location>
        <begin position="2240"/>
        <end position="2388"/>
    </location>
</feature>
<dbReference type="SMART" id="SM00758">
    <property type="entry name" value="PA14"/>
    <property type="match status" value="1"/>
</dbReference>